<gene>
    <name evidence="2" type="ORF">HD595_002559</name>
</gene>
<dbReference type="CDD" id="cd00090">
    <property type="entry name" value="HTH_ARSR"/>
    <property type="match status" value="1"/>
</dbReference>
<dbReference type="InterPro" id="IPR036390">
    <property type="entry name" value="WH_DNA-bd_sf"/>
</dbReference>
<evidence type="ECO:0000313" key="2">
    <source>
        <dbReference type="EMBL" id="MCP2346437.1"/>
    </source>
</evidence>
<keyword evidence="3" id="KW-1185">Reference proteome</keyword>
<comment type="caution">
    <text evidence="2">The sequence shown here is derived from an EMBL/GenBank/DDBJ whole genome shotgun (WGS) entry which is preliminary data.</text>
</comment>
<dbReference type="Proteomes" id="UP001320766">
    <property type="component" value="Unassembled WGS sequence"/>
</dbReference>
<dbReference type="SUPFAM" id="SSF46785">
    <property type="entry name" value="Winged helix' DNA-binding domain"/>
    <property type="match status" value="1"/>
</dbReference>
<dbReference type="RefSeq" id="WP_253768690.1">
    <property type="nucleotide sequence ID" value="NZ_BAAAVE010000026.1"/>
</dbReference>
<keyword evidence="2" id="KW-0238">DNA-binding</keyword>
<proteinExistence type="predicted"/>
<dbReference type="InterPro" id="IPR011991">
    <property type="entry name" value="ArsR-like_HTH"/>
</dbReference>
<dbReference type="InterPro" id="IPR036388">
    <property type="entry name" value="WH-like_DNA-bd_sf"/>
</dbReference>
<sequence>MADSTLPTAEPEPRRRATPQDLRALTHPLSWRILRLCLETSQTNQQLAQRLGVAPATLLRRVRALTDAGFLTVEPPRQGEHGAWERPYRATGATWRLDLGTDVDQLTAQIDLAIVDAHRAELFETGPTPGRHTRRAILHLDAETRAELDRRIDALLDEFENRSTQDGTPVSVLWNAIEQRNTP</sequence>
<dbReference type="GO" id="GO:0003677">
    <property type="term" value="F:DNA binding"/>
    <property type="evidence" value="ECO:0007669"/>
    <property type="project" value="UniProtKB-KW"/>
</dbReference>
<dbReference type="EMBL" id="JAMZEC010000001">
    <property type="protein sequence ID" value="MCP2346437.1"/>
    <property type="molecule type" value="Genomic_DNA"/>
</dbReference>
<feature type="region of interest" description="Disordered" evidence="1">
    <location>
        <begin position="1"/>
        <end position="21"/>
    </location>
</feature>
<dbReference type="Pfam" id="PF13412">
    <property type="entry name" value="HTH_24"/>
    <property type="match status" value="1"/>
</dbReference>
<organism evidence="2 3">
    <name type="scientific">Nonomuraea roseoviolacea subsp. carminata</name>
    <dbReference type="NCBI Taxonomy" id="160689"/>
    <lineage>
        <taxon>Bacteria</taxon>
        <taxon>Bacillati</taxon>
        <taxon>Actinomycetota</taxon>
        <taxon>Actinomycetes</taxon>
        <taxon>Streptosporangiales</taxon>
        <taxon>Streptosporangiaceae</taxon>
        <taxon>Nonomuraea</taxon>
    </lineage>
</organism>
<protein>
    <submittedName>
        <fullName evidence="2">DNA-binding Lrp family transcriptional regulator</fullName>
    </submittedName>
</protein>
<accession>A0ABT1JYE3</accession>
<name>A0ABT1JYE3_9ACTN</name>
<reference evidence="2 3" key="1">
    <citation type="submission" date="2022-06" db="EMBL/GenBank/DDBJ databases">
        <title>Sequencing the genomes of 1000 actinobacteria strains.</title>
        <authorList>
            <person name="Klenk H.-P."/>
        </authorList>
    </citation>
    <scope>NUCLEOTIDE SEQUENCE [LARGE SCALE GENOMIC DNA]</scope>
    <source>
        <strain evidence="2 3">DSM 44170</strain>
    </source>
</reference>
<dbReference type="Gene3D" id="1.10.10.10">
    <property type="entry name" value="Winged helix-like DNA-binding domain superfamily/Winged helix DNA-binding domain"/>
    <property type="match status" value="1"/>
</dbReference>
<evidence type="ECO:0000313" key="3">
    <source>
        <dbReference type="Proteomes" id="UP001320766"/>
    </source>
</evidence>
<evidence type="ECO:0000256" key="1">
    <source>
        <dbReference type="SAM" id="MobiDB-lite"/>
    </source>
</evidence>